<reference evidence="2 3" key="1">
    <citation type="journal article" date="2018" name="New Phytol.">
        <title>Comparative genomics and transcriptomics depict ericoid mycorrhizal fungi as versatile saprotrophs and plant mutualists.</title>
        <authorList>
            <person name="Martino E."/>
            <person name="Morin E."/>
            <person name="Grelet G.A."/>
            <person name="Kuo A."/>
            <person name="Kohler A."/>
            <person name="Daghino S."/>
            <person name="Barry K.W."/>
            <person name="Cichocki N."/>
            <person name="Clum A."/>
            <person name="Dockter R.B."/>
            <person name="Hainaut M."/>
            <person name="Kuo R.C."/>
            <person name="LaButti K."/>
            <person name="Lindahl B.D."/>
            <person name="Lindquist E.A."/>
            <person name="Lipzen A."/>
            <person name="Khouja H.R."/>
            <person name="Magnuson J."/>
            <person name="Murat C."/>
            <person name="Ohm R.A."/>
            <person name="Singer S.W."/>
            <person name="Spatafora J.W."/>
            <person name="Wang M."/>
            <person name="Veneault-Fourrey C."/>
            <person name="Henrissat B."/>
            <person name="Grigoriev I.V."/>
            <person name="Martin F.M."/>
            <person name="Perotto S."/>
        </authorList>
    </citation>
    <scope>NUCLEOTIDE SEQUENCE [LARGE SCALE GENOMIC DNA]</scope>
    <source>
        <strain evidence="2 3">ATCC 22711</strain>
    </source>
</reference>
<dbReference type="FunCoup" id="A0A2T3B420">
    <property type="interactions" value="381"/>
</dbReference>
<dbReference type="Gene3D" id="3.90.660.10">
    <property type="match status" value="1"/>
</dbReference>
<feature type="domain" description="Amine oxidase" evidence="1">
    <location>
        <begin position="25"/>
        <end position="481"/>
    </location>
</feature>
<dbReference type="EMBL" id="KZ679010">
    <property type="protein sequence ID" value="PSS20393.1"/>
    <property type="molecule type" value="Genomic_DNA"/>
</dbReference>
<dbReference type="GO" id="GO:0006338">
    <property type="term" value="P:chromatin remodeling"/>
    <property type="evidence" value="ECO:0007669"/>
    <property type="project" value="TreeGrafter"/>
</dbReference>
<dbReference type="InterPro" id="IPR050281">
    <property type="entry name" value="Flavin_monoamine_oxidase"/>
</dbReference>
<dbReference type="OrthoDB" id="5046242at2759"/>
<dbReference type="Pfam" id="PF01593">
    <property type="entry name" value="Amino_oxidase"/>
    <property type="match status" value="1"/>
</dbReference>
<accession>A0A2T3B420</accession>
<sequence>MELSKKLRLTGSSMIPRICVVGAGIAGLRCADVLLQHGFKVTILEARDRIGGRLHQTKLPSGQLVDLGPNWIHGTEHNPILDLAKETDTPCHTWEGRFNVFDEAGHELKNGKELSEAMWGIVLQAFKHSTENASTIDPKESLHDFFAEKVKEVFPDAASHEQQRKLVMQMSEMWGTFVGSPVQRQSLKYFWLEECIEGENLFCAGTYKKILDHIAKPALANADVRLSTRVRSIDTSADTVKVFTDDGNEFHFDEVIVTTPLGWLKRNKEAFVPSLPPRFAQAIDAIGYGCLEKVYITFPRAFWLEDSIPSEEQTFTGFTQWLSPMHAPDTNPQRWGQESVDMSTLPESCSHPTLLFYIFGDQSISLSKELAALPSQEARTAHLVNFFKPYYSLLPHYVDGSKDCTPASCLATSWVTDELAGYGSYSNFQVGLQEGDKDIEIMREGLPGRNLWFAGEHTAPFVALGTVTGAYWSGEAVAKRIADAYGKGNL</sequence>
<name>A0A2T3B420_AMORE</name>
<dbReference type="SUPFAM" id="SSF54373">
    <property type="entry name" value="FAD-linked reductases, C-terminal domain"/>
    <property type="match status" value="1"/>
</dbReference>
<dbReference type="AlphaFoldDB" id="A0A2T3B420"/>
<dbReference type="InterPro" id="IPR036188">
    <property type="entry name" value="FAD/NAD-bd_sf"/>
</dbReference>
<dbReference type="RefSeq" id="XP_024721663.1">
    <property type="nucleotide sequence ID" value="XM_024865613.1"/>
</dbReference>
<dbReference type="SUPFAM" id="SSF51905">
    <property type="entry name" value="FAD/NAD(P)-binding domain"/>
    <property type="match status" value="1"/>
</dbReference>
<keyword evidence="3" id="KW-1185">Reference proteome</keyword>
<protein>
    <recommendedName>
        <fullName evidence="1">Amine oxidase domain-containing protein</fullName>
    </recommendedName>
</protein>
<dbReference type="InterPro" id="IPR002937">
    <property type="entry name" value="Amino_oxidase"/>
</dbReference>
<proteinExistence type="predicted"/>
<dbReference type="PRINTS" id="PR00419">
    <property type="entry name" value="ADXRDTASE"/>
</dbReference>
<dbReference type="PANTHER" id="PTHR10742:SF414">
    <property type="entry name" value="CONTAINING AMINE OXIDASE, PUTATIVE (AFU_ORTHOLOGUE AFUA_3G12150)-RELATED"/>
    <property type="match status" value="1"/>
</dbReference>
<dbReference type="GO" id="GO:0016491">
    <property type="term" value="F:oxidoreductase activity"/>
    <property type="evidence" value="ECO:0007669"/>
    <property type="project" value="InterPro"/>
</dbReference>
<evidence type="ECO:0000259" key="1">
    <source>
        <dbReference type="Pfam" id="PF01593"/>
    </source>
</evidence>
<dbReference type="Proteomes" id="UP000241818">
    <property type="component" value="Unassembled WGS sequence"/>
</dbReference>
<dbReference type="GO" id="GO:0050660">
    <property type="term" value="F:flavin adenine dinucleotide binding"/>
    <property type="evidence" value="ECO:0007669"/>
    <property type="project" value="TreeGrafter"/>
</dbReference>
<evidence type="ECO:0000313" key="3">
    <source>
        <dbReference type="Proteomes" id="UP000241818"/>
    </source>
</evidence>
<evidence type="ECO:0000313" key="2">
    <source>
        <dbReference type="EMBL" id="PSS20393.1"/>
    </source>
</evidence>
<dbReference type="STRING" id="857342.A0A2T3B420"/>
<dbReference type="Gene3D" id="3.50.50.60">
    <property type="entry name" value="FAD/NAD(P)-binding domain"/>
    <property type="match status" value="1"/>
</dbReference>
<gene>
    <name evidence="2" type="ORF">M430DRAFT_27443</name>
</gene>
<dbReference type="GeneID" id="36573694"/>
<dbReference type="InParanoid" id="A0A2T3B420"/>
<dbReference type="GO" id="GO:0003682">
    <property type="term" value="F:chromatin binding"/>
    <property type="evidence" value="ECO:0007669"/>
    <property type="project" value="TreeGrafter"/>
</dbReference>
<dbReference type="PANTHER" id="PTHR10742">
    <property type="entry name" value="FLAVIN MONOAMINE OXIDASE"/>
    <property type="match status" value="1"/>
</dbReference>
<organism evidence="2 3">
    <name type="scientific">Amorphotheca resinae ATCC 22711</name>
    <dbReference type="NCBI Taxonomy" id="857342"/>
    <lineage>
        <taxon>Eukaryota</taxon>
        <taxon>Fungi</taxon>
        <taxon>Dikarya</taxon>
        <taxon>Ascomycota</taxon>
        <taxon>Pezizomycotina</taxon>
        <taxon>Leotiomycetes</taxon>
        <taxon>Helotiales</taxon>
        <taxon>Amorphothecaceae</taxon>
        <taxon>Amorphotheca</taxon>
    </lineage>
</organism>